<dbReference type="GO" id="GO:0005886">
    <property type="term" value="C:plasma membrane"/>
    <property type="evidence" value="ECO:0007669"/>
    <property type="project" value="UniProtKB-SubCell"/>
</dbReference>
<gene>
    <name evidence="9" type="ORF">MICPUCDRAFT_54121</name>
</gene>
<keyword evidence="5 6" id="KW-0472">Membrane</keyword>
<feature type="domain" description="Rhodanese" evidence="8">
    <location>
        <begin position="299"/>
        <end position="336"/>
    </location>
</feature>
<dbReference type="Proteomes" id="UP000001876">
    <property type="component" value="Unassembled WGS sequence"/>
</dbReference>
<dbReference type="GO" id="GO:0055038">
    <property type="term" value="C:recycling endosome membrane"/>
    <property type="evidence" value="ECO:0007669"/>
    <property type="project" value="TreeGrafter"/>
</dbReference>
<evidence type="ECO:0000256" key="6">
    <source>
        <dbReference type="RuleBase" id="RU363122"/>
    </source>
</evidence>
<feature type="transmembrane region" description="Helical" evidence="6">
    <location>
        <begin position="213"/>
        <end position="235"/>
    </location>
</feature>
<dbReference type="GO" id="GO:0015031">
    <property type="term" value="P:protein transport"/>
    <property type="evidence" value="ECO:0007669"/>
    <property type="project" value="InterPro"/>
</dbReference>
<feature type="region of interest" description="Disordered" evidence="7">
    <location>
        <begin position="1"/>
        <end position="84"/>
    </location>
</feature>
<comment type="function">
    <text evidence="1 6">Probably involved in membrane trafficking.</text>
</comment>
<dbReference type="GO" id="GO:0032588">
    <property type="term" value="C:trans-Golgi network membrane"/>
    <property type="evidence" value="ECO:0007669"/>
    <property type="project" value="TreeGrafter"/>
</dbReference>
<keyword evidence="3 6" id="KW-0812">Transmembrane</keyword>
<feature type="compositionally biased region" description="Acidic residues" evidence="7">
    <location>
        <begin position="1"/>
        <end position="10"/>
    </location>
</feature>
<sequence length="356" mass="38128">MSDNPFEEGNAEPNPFQASAEVEPANPFNPSPTDVAPTYDNPAYDDAAPAPVTTFGAYDVGAYGSDAAPAPSASSPPSAAAAADAYQPSGGAYGGAGTALASAAAAYGSGSKSPGSDGGETSVRVRELEQREAALRRRREEVIRREQALANAGQKNWPFKRYAIAFHDIELEIPEECQRAVHHAHYAFWGLVFCLTYNFLFAASAAFFGLGDFAAWIMAILYLITGVPGAYFFWYARLYNATKNDSALGYAWFFIVFLVHIAFCLFAFIAPPDAFGTAKYSLAGVMSTAEMEKENSSIGGVYAFGAALWFLELLWSVWVIRGVYLAFRGQGHTVTEARNAVAKDAAFGAAKSGARR</sequence>
<evidence type="ECO:0000256" key="2">
    <source>
        <dbReference type="ARBA" id="ARBA00010482"/>
    </source>
</evidence>
<keyword evidence="10" id="KW-1185">Reference proteome</keyword>
<protein>
    <recommendedName>
        <fullName evidence="6">Secretory carrier-associated membrane protein</fullName>
        <shortName evidence="6">Secretory carrier membrane protein</shortName>
    </recommendedName>
</protein>
<feature type="transmembrane region" description="Helical" evidence="6">
    <location>
        <begin position="301"/>
        <end position="320"/>
    </location>
</feature>
<feature type="region of interest" description="Disordered" evidence="7">
    <location>
        <begin position="107"/>
        <end position="126"/>
    </location>
</feature>
<keyword evidence="6" id="KW-0968">Cytoplasmic vesicle</keyword>
<feature type="transmembrane region" description="Helical" evidence="6">
    <location>
        <begin position="186"/>
        <end position="207"/>
    </location>
</feature>
<keyword evidence="6" id="KW-1003">Cell membrane</keyword>
<dbReference type="OMA" id="IFFAQVC"/>
<keyword evidence="6" id="KW-0813">Transport</keyword>
<evidence type="ECO:0000256" key="3">
    <source>
        <dbReference type="ARBA" id="ARBA00022692"/>
    </source>
</evidence>
<evidence type="ECO:0000313" key="9">
    <source>
        <dbReference type="EMBL" id="EEH51904.1"/>
    </source>
</evidence>
<dbReference type="PROSITE" id="PS50206">
    <property type="entry name" value="RHODANESE_3"/>
    <property type="match status" value="1"/>
</dbReference>
<feature type="compositionally biased region" description="Low complexity" evidence="7">
    <location>
        <begin position="36"/>
        <end position="54"/>
    </location>
</feature>
<comment type="subcellular location">
    <subcellularLocation>
        <location evidence="6">Cell membrane</location>
        <topology evidence="6">Multi-pass membrane protein</topology>
    </subcellularLocation>
    <subcellularLocation>
        <location evidence="6">Cytoplasmic vesicle</location>
        <location evidence="6">Secretory vesicle membrane</location>
        <topology evidence="6">Multi-pass membrane protein</topology>
    </subcellularLocation>
</comment>
<dbReference type="GeneID" id="9689541"/>
<dbReference type="Pfam" id="PF04144">
    <property type="entry name" value="SCAMP"/>
    <property type="match status" value="1"/>
</dbReference>
<evidence type="ECO:0000259" key="8">
    <source>
        <dbReference type="PROSITE" id="PS50206"/>
    </source>
</evidence>
<feature type="compositionally biased region" description="Low complexity" evidence="7">
    <location>
        <begin position="61"/>
        <end position="84"/>
    </location>
</feature>
<reference evidence="9 10" key="1">
    <citation type="journal article" date="2009" name="Science">
        <title>Green evolution and dynamic adaptations revealed by genomes of the marine picoeukaryotes Micromonas.</title>
        <authorList>
            <person name="Worden A.Z."/>
            <person name="Lee J.H."/>
            <person name="Mock T."/>
            <person name="Rouze P."/>
            <person name="Simmons M.P."/>
            <person name="Aerts A.L."/>
            <person name="Allen A.E."/>
            <person name="Cuvelier M.L."/>
            <person name="Derelle E."/>
            <person name="Everett M.V."/>
            <person name="Foulon E."/>
            <person name="Grimwood J."/>
            <person name="Gundlach H."/>
            <person name="Henrissat B."/>
            <person name="Napoli C."/>
            <person name="McDonald S.M."/>
            <person name="Parker M.S."/>
            <person name="Rombauts S."/>
            <person name="Salamov A."/>
            <person name="Von Dassow P."/>
            <person name="Badger J.H."/>
            <person name="Coutinho P.M."/>
            <person name="Demir E."/>
            <person name="Dubchak I."/>
            <person name="Gentemann C."/>
            <person name="Eikrem W."/>
            <person name="Gready J.E."/>
            <person name="John U."/>
            <person name="Lanier W."/>
            <person name="Lindquist E.A."/>
            <person name="Lucas S."/>
            <person name="Mayer K.F."/>
            <person name="Moreau H."/>
            <person name="Not F."/>
            <person name="Otillar R."/>
            <person name="Panaud O."/>
            <person name="Pangilinan J."/>
            <person name="Paulsen I."/>
            <person name="Piegu B."/>
            <person name="Poliakov A."/>
            <person name="Robbens S."/>
            <person name="Schmutz J."/>
            <person name="Toulza E."/>
            <person name="Wyss T."/>
            <person name="Zelensky A."/>
            <person name="Zhou K."/>
            <person name="Armbrust E.V."/>
            <person name="Bhattacharya D."/>
            <person name="Goodenough U.W."/>
            <person name="Van de Peer Y."/>
            <person name="Grigoriev I.V."/>
        </authorList>
    </citation>
    <scope>NUCLEOTIDE SEQUENCE [LARGE SCALE GENOMIC DNA]</scope>
    <source>
        <strain evidence="9 10">CCMP1545</strain>
    </source>
</reference>
<evidence type="ECO:0000256" key="7">
    <source>
        <dbReference type="SAM" id="MobiDB-lite"/>
    </source>
</evidence>
<proteinExistence type="inferred from homology"/>
<feature type="transmembrane region" description="Helical" evidence="6">
    <location>
        <begin position="247"/>
        <end position="270"/>
    </location>
</feature>
<organism evidence="10">
    <name type="scientific">Micromonas pusilla (strain CCMP1545)</name>
    <name type="common">Picoplanktonic green alga</name>
    <dbReference type="NCBI Taxonomy" id="564608"/>
    <lineage>
        <taxon>Eukaryota</taxon>
        <taxon>Viridiplantae</taxon>
        <taxon>Chlorophyta</taxon>
        <taxon>Mamiellophyceae</taxon>
        <taxon>Mamiellales</taxon>
        <taxon>Mamiellaceae</taxon>
        <taxon>Micromonas</taxon>
    </lineage>
</organism>
<dbReference type="GO" id="GO:0030658">
    <property type="term" value="C:transport vesicle membrane"/>
    <property type="evidence" value="ECO:0007669"/>
    <property type="project" value="UniProtKB-SubCell"/>
</dbReference>
<dbReference type="AlphaFoldDB" id="C1N8K4"/>
<dbReference type="eggNOG" id="KOG3088">
    <property type="taxonomic scope" value="Eukaryota"/>
</dbReference>
<dbReference type="PANTHER" id="PTHR10687:SF2">
    <property type="entry name" value="SECRETORY CARRIER-ASSOCIATED MEMBRANE PROTEIN"/>
    <property type="match status" value="1"/>
</dbReference>
<accession>C1N8K4</accession>
<dbReference type="KEGG" id="mpp:MICPUCDRAFT_54121"/>
<dbReference type="PANTHER" id="PTHR10687">
    <property type="entry name" value="SECRETORY CARRIER-ASSOCIATED MEMBRANE PROTEIN SCAMP"/>
    <property type="match status" value="1"/>
</dbReference>
<name>C1N8K4_MICPC</name>
<evidence type="ECO:0000256" key="5">
    <source>
        <dbReference type="ARBA" id="ARBA00023136"/>
    </source>
</evidence>
<dbReference type="InterPro" id="IPR007273">
    <property type="entry name" value="SCAMP"/>
</dbReference>
<keyword evidence="4 6" id="KW-1133">Transmembrane helix</keyword>
<dbReference type="InterPro" id="IPR001763">
    <property type="entry name" value="Rhodanese-like_dom"/>
</dbReference>
<comment type="similarity">
    <text evidence="2 6">Belongs to the SCAMP family.</text>
</comment>
<evidence type="ECO:0000256" key="1">
    <source>
        <dbReference type="ARBA" id="ARBA00004003"/>
    </source>
</evidence>
<dbReference type="RefSeq" id="XP_003064282.1">
    <property type="nucleotide sequence ID" value="XM_003064236.1"/>
</dbReference>
<evidence type="ECO:0000256" key="4">
    <source>
        <dbReference type="ARBA" id="ARBA00022989"/>
    </source>
</evidence>
<dbReference type="OrthoDB" id="242866at2759"/>
<evidence type="ECO:0000313" key="10">
    <source>
        <dbReference type="Proteomes" id="UP000001876"/>
    </source>
</evidence>
<dbReference type="EMBL" id="GG663750">
    <property type="protein sequence ID" value="EEH51904.1"/>
    <property type="molecule type" value="Genomic_DNA"/>
</dbReference>